<dbReference type="AlphaFoldDB" id="A0A852YZ55"/>
<evidence type="ECO:0000256" key="1">
    <source>
        <dbReference type="SAM" id="MobiDB-lite"/>
    </source>
</evidence>
<organism evidence="2 3">
    <name type="scientific">Actinopolyspora biskrensis</name>
    <dbReference type="NCBI Taxonomy" id="1470178"/>
    <lineage>
        <taxon>Bacteria</taxon>
        <taxon>Bacillati</taxon>
        <taxon>Actinomycetota</taxon>
        <taxon>Actinomycetes</taxon>
        <taxon>Actinopolysporales</taxon>
        <taxon>Actinopolysporaceae</taxon>
        <taxon>Actinopolyspora</taxon>
    </lineage>
</organism>
<evidence type="ECO:0000313" key="3">
    <source>
        <dbReference type="Proteomes" id="UP000548304"/>
    </source>
</evidence>
<feature type="region of interest" description="Disordered" evidence="1">
    <location>
        <begin position="59"/>
        <end position="92"/>
    </location>
</feature>
<dbReference type="Proteomes" id="UP000548304">
    <property type="component" value="Unassembled WGS sequence"/>
</dbReference>
<sequence>MATKVTAPSGAVVHGPHHLNPPHDFWWVNGVAYLDADTHASYAAYFVRRGYTVEFGHQPPGEHEQQVAAMQTTTVRRHSVGLQDTEAERRTC</sequence>
<keyword evidence="3" id="KW-1185">Reference proteome</keyword>
<dbReference type="RefSeq" id="WP_179535251.1">
    <property type="nucleotide sequence ID" value="NZ_JACBYW010000003.1"/>
</dbReference>
<protein>
    <submittedName>
        <fullName evidence="2">Uncharacterized protein</fullName>
    </submittedName>
</protein>
<dbReference type="EMBL" id="JACBYW010000003">
    <property type="protein sequence ID" value="NYH78809.1"/>
    <property type="molecule type" value="Genomic_DNA"/>
</dbReference>
<comment type="caution">
    <text evidence="2">The sequence shown here is derived from an EMBL/GenBank/DDBJ whole genome shotgun (WGS) entry which is preliminary data.</text>
</comment>
<reference evidence="2 3" key="1">
    <citation type="submission" date="2020-07" db="EMBL/GenBank/DDBJ databases">
        <title>Genomic Encyclopedia of Type Strains, Phase III (KMG-III): the genomes of soil and plant-associated and newly described type strains.</title>
        <authorList>
            <person name="Whitman W."/>
        </authorList>
    </citation>
    <scope>NUCLEOTIDE SEQUENCE [LARGE SCALE GENOMIC DNA]</scope>
    <source>
        <strain evidence="2 3">CECT 8576</strain>
    </source>
</reference>
<gene>
    <name evidence="2" type="ORF">FHR84_002134</name>
</gene>
<proteinExistence type="predicted"/>
<accession>A0A852YZ55</accession>
<evidence type="ECO:0000313" key="2">
    <source>
        <dbReference type="EMBL" id="NYH78809.1"/>
    </source>
</evidence>
<name>A0A852YZ55_9ACTN</name>